<dbReference type="InterPro" id="IPR036624">
    <property type="entry name" value="Hcp1-lik_sf"/>
</dbReference>
<dbReference type="Pfam" id="PF05638">
    <property type="entry name" value="T6SS_HCP"/>
    <property type="match status" value="1"/>
</dbReference>
<dbReference type="Gene3D" id="2.30.110.20">
    <property type="entry name" value="Hcp1-like"/>
    <property type="match status" value="1"/>
</dbReference>
<gene>
    <name evidence="1" type="ORF">MNBD_GAMMA11-361</name>
</gene>
<proteinExistence type="predicted"/>
<reference evidence="1" key="1">
    <citation type="submission" date="2018-06" db="EMBL/GenBank/DDBJ databases">
        <authorList>
            <person name="Zhirakovskaya E."/>
        </authorList>
    </citation>
    <scope>NUCLEOTIDE SEQUENCE</scope>
</reference>
<sequence length="88" mass="9869">MAVYLNYQGIQGSVTAKGYKGMIALRHFKFHVSRKINMVTGHMVNRESTIPEFSTVRIEKRADVSSTDLFRSSVSASTGKQASIHPFY</sequence>
<protein>
    <submittedName>
        <fullName evidence="1">Uncharacterized protein</fullName>
    </submittedName>
</protein>
<name>A0A3B0X8D3_9ZZZZ</name>
<accession>A0A3B0X8D3</accession>
<dbReference type="SUPFAM" id="SSF141452">
    <property type="entry name" value="Hcp1-like"/>
    <property type="match status" value="1"/>
</dbReference>
<organism evidence="1">
    <name type="scientific">hydrothermal vent metagenome</name>
    <dbReference type="NCBI Taxonomy" id="652676"/>
    <lineage>
        <taxon>unclassified sequences</taxon>
        <taxon>metagenomes</taxon>
        <taxon>ecological metagenomes</taxon>
    </lineage>
</organism>
<dbReference type="AlphaFoldDB" id="A0A3B0X8D3"/>
<dbReference type="InterPro" id="IPR008514">
    <property type="entry name" value="T6SS_Hcp"/>
</dbReference>
<evidence type="ECO:0000313" key="1">
    <source>
        <dbReference type="EMBL" id="VAW60643.1"/>
    </source>
</evidence>
<dbReference type="EMBL" id="UOFG01000127">
    <property type="protein sequence ID" value="VAW60643.1"/>
    <property type="molecule type" value="Genomic_DNA"/>
</dbReference>